<proteinExistence type="predicted"/>
<gene>
    <name evidence="1" type="ORF">IX38_22375</name>
</gene>
<accession>A0A085YXN9</accession>
<protein>
    <submittedName>
        <fullName evidence="1">Uncharacterized protein</fullName>
    </submittedName>
</protein>
<dbReference type="EMBL" id="JPRO01000037">
    <property type="protein sequence ID" value="KFE96952.1"/>
    <property type="molecule type" value="Genomic_DNA"/>
</dbReference>
<dbReference type="Proteomes" id="UP000028703">
    <property type="component" value="Unassembled WGS sequence"/>
</dbReference>
<dbReference type="AlphaFoldDB" id="A0A085YXN9"/>
<evidence type="ECO:0000313" key="1">
    <source>
        <dbReference type="EMBL" id="KFE96952.1"/>
    </source>
</evidence>
<dbReference type="STRING" id="421531.IX38_22375"/>
<evidence type="ECO:0000313" key="2">
    <source>
        <dbReference type="Proteomes" id="UP000028703"/>
    </source>
</evidence>
<dbReference type="eggNOG" id="COG3179">
    <property type="taxonomic scope" value="Bacteria"/>
</dbReference>
<dbReference type="Gene3D" id="1.10.530.10">
    <property type="match status" value="1"/>
</dbReference>
<dbReference type="eggNOG" id="COG0741">
    <property type="taxonomic scope" value="Bacteria"/>
</dbReference>
<organism evidence="1 2">
    <name type="scientific">Chryseobacterium luteum</name>
    <dbReference type="NCBI Taxonomy" id="421531"/>
    <lineage>
        <taxon>Bacteria</taxon>
        <taxon>Pseudomonadati</taxon>
        <taxon>Bacteroidota</taxon>
        <taxon>Flavobacteriia</taxon>
        <taxon>Flavobacteriales</taxon>
        <taxon>Weeksellaceae</taxon>
        <taxon>Chryseobacterium group</taxon>
        <taxon>Chryseobacterium</taxon>
    </lineage>
</organism>
<sequence length="593" mass="67955">MVGKPYKSMKFGTHVKAKIISKNMAGKTVRLKIWEDDISNVLLFEKDYILGGDETFITLFLTAQMRKDGDDWKEGNEQEYFLEIEYAGQSVDSEVINVNDSAPKIKVAEPAVSMTGVGKTPTQKQDGTCACQQYDLVWGGHPNVNCNFRKKVVEISKRQNFDPNHFMAVMYVESAHTFSPSKIELKVVGHRKNGKPIYDYVPLTKEEVLKLSENFAGAVGLIQFTPEAITDLNKRYSLSLTKRKLALMTQLDQLDYAEKYIAMWKENNKITTKLTLADLYLVVFSPSKMNGSDDNTILYSKKSKYYESNKSVDKDNNGISKKELAIRAYDSFTLGLVNKEDSFECGNNNSSSDTFDANEVITYHIYAEGKIEKHIPKEIKEEYKKKYKYVFHKNGKEYILGIFNFKLTKEMNKGNVAGKNDVELIDIREFKGYAKDDVKLKFLTLNTDSERYYINPDCYAGLLGAMADMNVDYLGFNGFSNYEAKSTGGSSSHRNGEKGDLRYLSKNKKAEPTLLQSTHFDIPLQNNFNDILYKFYWGRLEDMYSEHFTYNGNKNYLLNHTKHMVKLGKGGYRHYHHLHLTGFDHSQIKTIKE</sequence>
<reference evidence="1 2" key="1">
    <citation type="submission" date="2014-07" db="EMBL/GenBank/DDBJ databases">
        <title>Genome of Chryseobacterium luteum DSM 18605.</title>
        <authorList>
            <person name="Stropko S.J."/>
            <person name="Pipes S.E."/>
            <person name="Newman J.D."/>
        </authorList>
    </citation>
    <scope>NUCLEOTIDE SEQUENCE [LARGE SCALE GENOMIC DNA]</scope>
    <source>
        <strain evidence="1 2">DSM 18605</strain>
    </source>
</reference>
<keyword evidence="2" id="KW-1185">Reference proteome</keyword>
<name>A0A085YXN9_9FLAO</name>
<comment type="caution">
    <text evidence="1">The sequence shown here is derived from an EMBL/GenBank/DDBJ whole genome shotgun (WGS) entry which is preliminary data.</text>
</comment>